<feature type="binding site" evidence="6">
    <location>
        <position position="334"/>
    </location>
    <ligand>
        <name>a divalent metal cation</name>
        <dbReference type="ChEBI" id="CHEBI:60240"/>
        <label>1</label>
    </ligand>
</feature>
<evidence type="ECO:0000313" key="7">
    <source>
        <dbReference type="EMBL" id="QQB47547.1"/>
    </source>
</evidence>
<organism evidence="7 8">
    <name type="scientific">Corynebacterium glucuronolyticum</name>
    <dbReference type="NCBI Taxonomy" id="39791"/>
    <lineage>
        <taxon>Bacteria</taxon>
        <taxon>Bacillati</taxon>
        <taxon>Actinomycetota</taxon>
        <taxon>Actinomycetes</taxon>
        <taxon>Mycobacteriales</taxon>
        <taxon>Corynebacteriaceae</taxon>
        <taxon>Corynebacterium</taxon>
    </lineage>
</organism>
<dbReference type="NCBIfam" id="TIGR00486">
    <property type="entry name" value="YbgI_SA1388"/>
    <property type="match status" value="1"/>
</dbReference>
<dbReference type="PIRSF" id="PIRSF037489">
    <property type="entry name" value="UCP037489_NIF3_YqfO"/>
    <property type="match status" value="1"/>
</dbReference>
<dbReference type="OrthoDB" id="9795763at2"/>
<feature type="binding site" evidence="6">
    <location>
        <position position="65"/>
    </location>
    <ligand>
        <name>a divalent metal cation</name>
        <dbReference type="ChEBI" id="CHEBI:60240"/>
        <label>1</label>
    </ligand>
</feature>
<evidence type="ECO:0000256" key="3">
    <source>
        <dbReference type="ARBA" id="ARBA00022112"/>
    </source>
</evidence>
<dbReference type="RefSeq" id="WP_084036808.1">
    <property type="nucleotide sequence ID" value="NZ_CP066007.1"/>
</dbReference>
<reference evidence="7 8" key="1">
    <citation type="submission" date="2020-12" db="EMBL/GenBank/DDBJ databases">
        <title>FDA dAtabase for Regulatory Grade micrObial Sequences (FDA-ARGOS): Supporting development and validation of Infectious Disease Dx tests.</title>
        <authorList>
            <person name="Sproer C."/>
            <person name="Gronow S."/>
            <person name="Severitt S."/>
            <person name="Schroder I."/>
            <person name="Tallon L."/>
            <person name="Sadzewicz L."/>
            <person name="Zhao X."/>
            <person name="Boylan J."/>
            <person name="Ott S."/>
            <person name="Bowen H."/>
            <person name="Vavikolanu K."/>
            <person name="Mehta A."/>
            <person name="Aluvathingal J."/>
            <person name="Nadendla S."/>
            <person name="Lowell S."/>
            <person name="Myers T."/>
            <person name="Yan Y."/>
            <person name="Sichtig H."/>
        </authorList>
    </citation>
    <scope>NUCLEOTIDE SEQUENCE [LARGE SCALE GENOMIC DNA]</scope>
    <source>
        <strain evidence="7 8">FDAARGOS_1053</strain>
    </source>
</reference>
<comment type="similarity">
    <text evidence="1 5">Belongs to the GTP cyclohydrolase I type 2/NIF3 family.</text>
</comment>
<dbReference type="Gene3D" id="3.40.1390.30">
    <property type="entry name" value="NIF3 (NGG1p interacting factor 3)-like"/>
    <property type="match status" value="3"/>
</dbReference>
<feature type="binding site" evidence="6">
    <location>
        <position position="66"/>
    </location>
    <ligand>
        <name>a divalent metal cation</name>
        <dbReference type="ChEBI" id="CHEBI:60240"/>
        <label>1</label>
    </ligand>
</feature>
<sequence length="375" mass="40162">MPTVGDIVRVMEAHYPPRLAESWDKVGLYVGDPEEQVTKVAFALDPTLDVVRAALDADAQMLITHHPLLLKGVNFVSTATPKGRIIHEAICGGLAIFSAHTNADSARPGVNDELARLVGITGDTRALDEQTSILDKWGVQFPDNGDIAAFKRALFSAGAGNVGNYSDCAFHTEGTGQFLPGENSSPAIGSHGELETVAEVRIEFVGKRKDREQIRAAIYRAHPYEQPAYDCVETAPEPTGTGIGRIGRLETTVTFAEFAQRVADALPETAWGIRAAGDPDKPITTVAVASGSGGSFLPTAAAAGADVLVTSDLKHHIVDDHLAASDMCVIDTAHWASEFPWVYQAERAITSELDVDTTIITLVTDPWNLGIRKEK</sequence>
<proteinExistence type="inferred from homology"/>
<name>A0A7T4EHS4_9CORY</name>
<keyword evidence="4 5" id="KW-0479">Metal-binding</keyword>
<dbReference type="InterPro" id="IPR015867">
    <property type="entry name" value="N-reg_PII/ATP_PRibTrfase_C"/>
</dbReference>
<protein>
    <recommendedName>
        <fullName evidence="3 5">GTP cyclohydrolase 1 type 2 homolog</fullName>
    </recommendedName>
</protein>
<evidence type="ECO:0000256" key="1">
    <source>
        <dbReference type="ARBA" id="ARBA00006964"/>
    </source>
</evidence>
<dbReference type="AlphaFoldDB" id="A0A7T4EHS4"/>
<evidence type="ECO:0000256" key="2">
    <source>
        <dbReference type="ARBA" id="ARBA00011643"/>
    </source>
</evidence>
<evidence type="ECO:0000256" key="4">
    <source>
        <dbReference type="ARBA" id="ARBA00022723"/>
    </source>
</evidence>
<accession>A0A7T4EHS4</accession>
<comment type="subunit">
    <text evidence="2">Homohexamer.</text>
</comment>
<dbReference type="SUPFAM" id="SSF102705">
    <property type="entry name" value="NIF3 (NGG1p interacting factor 3)-like"/>
    <property type="match status" value="1"/>
</dbReference>
<gene>
    <name evidence="7" type="ORF">I6I10_06650</name>
</gene>
<evidence type="ECO:0000313" key="8">
    <source>
        <dbReference type="Proteomes" id="UP000596145"/>
    </source>
</evidence>
<dbReference type="PANTHER" id="PTHR13799:SF14">
    <property type="entry name" value="GTP CYCLOHYDROLASE 1 TYPE 2 HOMOLOG"/>
    <property type="match status" value="1"/>
</dbReference>
<dbReference type="FunFam" id="3.40.1390.30:FF:000001">
    <property type="entry name" value="GTP cyclohydrolase 1 type 2"/>
    <property type="match status" value="1"/>
</dbReference>
<dbReference type="GeneID" id="92760581"/>
<dbReference type="EMBL" id="CP066007">
    <property type="protein sequence ID" value="QQB47547.1"/>
    <property type="molecule type" value="Genomic_DNA"/>
</dbReference>
<dbReference type="GO" id="GO:0005737">
    <property type="term" value="C:cytoplasm"/>
    <property type="evidence" value="ECO:0007669"/>
    <property type="project" value="TreeGrafter"/>
</dbReference>
<feature type="binding site" evidence="6">
    <location>
        <position position="104"/>
    </location>
    <ligand>
        <name>a divalent metal cation</name>
        <dbReference type="ChEBI" id="CHEBI:60240"/>
        <label>1</label>
    </ligand>
</feature>
<dbReference type="Proteomes" id="UP000596145">
    <property type="component" value="Chromosome"/>
</dbReference>
<dbReference type="Gene3D" id="3.30.70.120">
    <property type="match status" value="1"/>
</dbReference>
<dbReference type="Pfam" id="PF01784">
    <property type="entry name" value="DUF34_NIF3"/>
    <property type="match status" value="1"/>
</dbReference>
<evidence type="ECO:0000256" key="6">
    <source>
        <dbReference type="PIRSR" id="PIRSR602678-1"/>
    </source>
</evidence>
<dbReference type="GO" id="GO:0046872">
    <property type="term" value="F:metal ion binding"/>
    <property type="evidence" value="ECO:0007669"/>
    <property type="project" value="UniProtKB-UniRule"/>
</dbReference>
<feature type="binding site" evidence="6">
    <location>
        <position position="338"/>
    </location>
    <ligand>
        <name>a divalent metal cation</name>
        <dbReference type="ChEBI" id="CHEBI:60240"/>
        <label>1</label>
    </ligand>
</feature>
<dbReference type="InterPro" id="IPR002678">
    <property type="entry name" value="DUF34/NIF3"/>
</dbReference>
<evidence type="ECO:0000256" key="5">
    <source>
        <dbReference type="PIRNR" id="PIRNR037489"/>
    </source>
</evidence>
<dbReference type="InterPro" id="IPR017221">
    <property type="entry name" value="DUF34/NIF3_bac"/>
</dbReference>
<dbReference type="PANTHER" id="PTHR13799">
    <property type="entry name" value="NGG1 INTERACTING FACTOR 3"/>
    <property type="match status" value="1"/>
</dbReference>
<dbReference type="InterPro" id="IPR036069">
    <property type="entry name" value="DUF34/NIF3_sf"/>
</dbReference>